<gene>
    <name evidence="1" type="ORF">HAX54_001453</name>
</gene>
<proteinExistence type="predicted"/>
<name>A0ABS8T3H8_DATST</name>
<feature type="non-terminal residue" evidence="1">
    <location>
        <position position="1"/>
    </location>
</feature>
<evidence type="ECO:0000313" key="2">
    <source>
        <dbReference type="Proteomes" id="UP000823775"/>
    </source>
</evidence>
<keyword evidence="2" id="KW-1185">Reference proteome</keyword>
<accession>A0ABS8T3H8</accession>
<dbReference type="Proteomes" id="UP000823775">
    <property type="component" value="Unassembled WGS sequence"/>
</dbReference>
<evidence type="ECO:0000313" key="1">
    <source>
        <dbReference type="EMBL" id="MCD7465513.1"/>
    </source>
</evidence>
<dbReference type="EMBL" id="JACEIK010001057">
    <property type="protein sequence ID" value="MCD7465513.1"/>
    <property type="molecule type" value="Genomic_DNA"/>
</dbReference>
<sequence length="52" mass="5880">APKGTKGASSLASSRLAPFVTIWRAKSRRASWTYMVQHTKKAKYAPENWIDE</sequence>
<organism evidence="1 2">
    <name type="scientific">Datura stramonium</name>
    <name type="common">Jimsonweed</name>
    <name type="synonym">Common thornapple</name>
    <dbReference type="NCBI Taxonomy" id="4076"/>
    <lineage>
        <taxon>Eukaryota</taxon>
        <taxon>Viridiplantae</taxon>
        <taxon>Streptophyta</taxon>
        <taxon>Embryophyta</taxon>
        <taxon>Tracheophyta</taxon>
        <taxon>Spermatophyta</taxon>
        <taxon>Magnoliopsida</taxon>
        <taxon>eudicotyledons</taxon>
        <taxon>Gunneridae</taxon>
        <taxon>Pentapetalae</taxon>
        <taxon>asterids</taxon>
        <taxon>lamiids</taxon>
        <taxon>Solanales</taxon>
        <taxon>Solanaceae</taxon>
        <taxon>Solanoideae</taxon>
        <taxon>Datureae</taxon>
        <taxon>Datura</taxon>
    </lineage>
</organism>
<protein>
    <submittedName>
        <fullName evidence="1">Uncharacterized protein</fullName>
    </submittedName>
</protein>
<feature type="non-terminal residue" evidence="1">
    <location>
        <position position="52"/>
    </location>
</feature>
<comment type="caution">
    <text evidence="1">The sequence shown here is derived from an EMBL/GenBank/DDBJ whole genome shotgun (WGS) entry which is preliminary data.</text>
</comment>
<reference evidence="1 2" key="1">
    <citation type="journal article" date="2021" name="BMC Genomics">
        <title>Datura genome reveals duplications of psychoactive alkaloid biosynthetic genes and high mutation rate following tissue culture.</title>
        <authorList>
            <person name="Rajewski A."/>
            <person name="Carter-House D."/>
            <person name="Stajich J."/>
            <person name="Litt A."/>
        </authorList>
    </citation>
    <scope>NUCLEOTIDE SEQUENCE [LARGE SCALE GENOMIC DNA]</scope>
    <source>
        <strain evidence="1">AR-01</strain>
    </source>
</reference>